<protein>
    <recommendedName>
        <fullName evidence="2">BTB domain-containing protein</fullName>
    </recommendedName>
</protein>
<dbReference type="Proteomes" id="UP000320762">
    <property type="component" value="Unassembled WGS sequence"/>
</dbReference>
<dbReference type="SUPFAM" id="SSF54695">
    <property type="entry name" value="POZ domain"/>
    <property type="match status" value="2"/>
</dbReference>
<feature type="compositionally biased region" description="Polar residues" evidence="1">
    <location>
        <begin position="444"/>
        <end position="456"/>
    </location>
</feature>
<reference evidence="3 4" key="1">
    <citation type="journal article" date="2019" name="New Phytol.">
        <title>Comparative genomics reveals unique wood-decay strategies and fruiting body development in the Schizophyllaceae.</title>
        <authorList>
            <person name="Almasi E."/>
            <person name="Sahu N."/>
            <person name="Krizsan K."/>
            <person name="Balint B."/>
            <person name="Kovacs G.M."/>
            <person name="Kiss B."/>
            <person name="Cseklye J."/>
            <person name="Drula E."/>
            <person name="Henrissat B."/>
            <person name="Nagy I."/>
            <person name="Chovatia M."/>
            <person name="Adam C."/>
            <person name="LaButti K."/>
            <person name="Lipzen A."/>
            <person name="Riley R."/>
            <person name="Grigoriev I.V."/>
            <person name="Nagy L.G."/>
        </authorList>
    </citation>
    <scope>NUCLEOTIDE SEQUENCE [LARGE SCALE GENOMIC DNA]</scope>
    <source>
        <strain evidence="3 4">NL-1724</strain>
    </source>
</reference>
<evidence type="ECO:0000313" key="4">
    <source>
        <dbReference type="Proteomes" id="UP000320762"/>
    </source>
</evidence>
<evidence type="ECO:0000256" key="1">
    <source>
        <dbReference type="SAM" id="MobiDB-lite"/>
    </source>
</evidence>
<feature type="compositionally biased region" description="Low complexity" evidence="1">
    <location>
        <begin position="395"/>
        <end position="411"/>
    </location>
</feature>
<feature type="compositionally biased region" description="Low complexity" evidence="1">
    <location>
        <begin position="284"/>
        <end position="298"/>
    </location>
</feature>
<feature type="region of interest" description="Disordered" evidence="1">
    <location>
        <begin position="250"/>
        <end position="298"/>
    </location>
</feature>
<dbReference type="Pfam" id="PF00651">
    <property type="entry name" value="BTB"/>
    <property type="match status" value="2"/>
</dbReference>
<feature type="compositionally biased region" description="Basic and acidic residues" evidence="1">
    <location>
        <begin position="470"/>
        <end position="481"/>
    </location>
</feature>
<dbReference type="InterPro" id="IPR011333">
    <property type="entry name" value="SKP1/BTB/POZ_sf"/>
</dbReference>
<keyword evidence="4" id="KW-1185">Reference proteome</keyword>
<feature type="region of interest" description="Disordered" evidence="1">
    <location>
        <begin position="444"/>
        <end position="481"/>
    </location>
</feature>
<dbReference type="OrthoDB" id="3223751at2759"/>
<sequence>MLAHVDPVLGEADASLHVPYIRPALFASSCFHDFLPPPMAGLSRSPSVQSFASNESISIPESTTPAHPTMSSSLAISATTEKASNRFYLPDGNIKFKLDDGTMYNVHRYFFSDVYSPKFAAEFLCNTHAEVVKLPGVTSVDLDCFLSMIYPSAIGERQIHTVDEWTSVLRLATLWSFDLLRDLAIREIEPIAGAVDKIVIAREFGLGDSWLTPAFEALRNSPRWLEYEEAERLGLRTVVDIGRCREELRGRQCAPPKEPPHQPVPSTKDMSRGVQQTVHPKLPTSPSSVPSVPSQPAGATIANASANTASGALSQGQAKHNRLAARMAAAAAAAAKDAEQGSPTVPACVPMQSTVQPAVAKKPADCHWGGWASFTSQLLLDVPASPAPSEPPNKASAEGGTSPASSSSSKVPKVKEKPKQTAAAAPVVSKTCVEGGTRTESVSIPATVASKTSSLPGSDAGGSPASNSELDAHAQPCDDGRGQVPDRASKLFYLSDGNVQFELDDGTLYKVHRYFFDKHCPTFAAQYLQDGVQDVVKLLGVRSVDFDRFLAMIYPSELGQCDIHTVDEWTSILRLATKWSMPALRALAIREIEPQASPVDKVVIAREFSLGETWLAPAFTAICDAPKWIEYEDAQRLGLRTVVEIGRIREERPRGKAQKKSDVSTAVLASDVLFSVVETGRPTFLHEAQTPHTFTSTETASKPVTLRAALNHDSSSAEHAQPGSSAAFPAILEARAEGKTASTILGGNCLSSCDSRLEKISDQLEYLALRAQEKWEEKDLCSTSVGGALYAFELADRMVREASPAAVRHREWRQRRLERYCDGLEPLSAIGEATYVLDFQDSNYTRISEIDERIAQLLLSNAMQEPSCNETDTSLQRKYLTVVLYSAYVKAQTQLELERRSLVVTEDDDPNKMHILIPYPPSSRPDAEASDSSFLYNFVHPPSAALRARGKPVLNHVTSKHDSELKEARAAVVIRATRRNHAVYAAEDAILDMRRPRSPIALSATLDAEVETHEDEIPERASDRFYLEDGNVKFELDDGTLYNIHRYFLKKHSPTFAAKYMRGAQGEVIKLPNVQRIDFDRFLAFIYPCKLGRSDIQTVDQWTSVLRLATRWSIPTLRDLAIAEIEPKASPVDKIVIAREFDLGQAWIVPAFTAICQAPKSLDIEDAERLGMRTMIEVWRIMRGEKEVVVSDVLSAVSVEPSSASSDAGARLASDPASRPETPTPMFVEAKDGRASSLSFSQNHATEQLHALSDQGFTTALYSQLAKMNDNLEYLAFRAAEDTKESDVLVTDVDRALYAIKLADRISKETSPAAIRHREWRQQQVDRICNQFTIHPSSDEQTPYELIFESASSARGYPDYISRIDRTLALLLIMQLQRCVQVDIAEVWEPRDHLLVAFDDSGTKDWVKLAVEKQGFTIKSDEFDATKMHVLIPYPNLEATTASHSASVSE</sequence>
<evidence type="ECO:0000313" key="3">
    <source>
        <dbReference type="EMBL" id="TRM68874.1"/>
    </source>
</evidence>
<dbReference type="SMART" id="SM00225">
    <property type="entry name" value="BTB"/>
    <property type="match status" value="3"/>
</dbReference>
<accession>A0A550CVR4</accession>
<name>A0A550CVR4_9AGAR</name>
<comment type="caution">
    <text evidence="3">The sequence shown here is derived from an EMBL/GenBank/DDBJ whole genome shotgun (WGS) entry which is preliminary data.</text>
</comment>
<feature type="region of interest" description="Disordered" evidence="1">
    <location>
        <begin position="1205"/>
        <end position="1224"/>
    </location>
</feature>
<feature type="region of interest" description="Disordered" evidence="1">
    <location>
        <begin position="382"/>
        <end position="429"/>
    </location>
</feature>
<dbReference type="STRING" id="97359.A0A550CVR4"/>
<evidence type="ECO:0000259" key="2">
    <source>
        <dbReference type="PROSITE" id="PS50097"/>
    </source>
</evidence>
<organism evidence="3 4">
    <name type="scientific">Schizophyllum amplum</name>
    <dbReference type="NCBI Taxonomy" id="97359"/>
    <lineage>
        <taxon>Eukaryota</taxon>
        <taxon>Fungi</taxon>
        <taxon>Dikarya</taxon>
        <taxon>Basidiomycota</taxon>
        <taxon>Agaricomycotina</taxon>
        <taxon>Agaricomycetes</taxon>
        <taxon>Agaricomycetidae</taxon>
        <taxon>Agaricales</taxon>
        <taxon>Schizophyllaceae</taxon>
        <taxon>Schizophyllum</taxon>
    </lineage>
</organism>
<dbReference type="InterPro" id="IPR000210">
    <property type="entry name" value="BTB/POZ_dom"/>
</dbReference>
<dbReference type="Gene3D" id="3.30.710.10">
    <property type="entry name" value="Potassium Channel Kv1.1, Chain A"/>
    <property type="match status" value="2"/>
</dbReference>
<dbReference type="PROSITE" id="PS50097">
    <property type="entry name" value="BTB"/>
    <property type="match status" value="1"/>
</dbReference>
<dbReference type="CDD" id="cd18186">
    <property type="entry name" value="BTB_POZ_ZBTB_KLHL-like"/>
    <property type="match status" value="1"/>
</dbReference>
<proteinExistence type="predicted"/>
<feature type="domain" description="BTB" evidence="2">
    <location>
        <begin position="1030"/>
        <end position="1095"/>
    </location>
</feature>
<dbReference type="PANTHER" id="PTHR22744:SF14">
    <property type="entry name" value="BTB DOMAIN-CONTAINING PROTEIN-RELATED"/>
    <property type="match status" value="1"/>
</dbReference>
<dbReference type="EMBL" id="VDMD01000001">
    <property type="protein sequence ID" value="TRM68874.1"/>
    <property type="molecule type" value="Genomic_DNA"/>
</dbReference>
<dbReference type="PANTHER" id="PTHR22744">
    <property type="entry name" value="HELIX LOOP HELIX PROTEIN 21-RELATED"/>
    <property type="match status" value="1"/>
</dbReference>
<gene>
    <name evidence="3" type="ORF">BD626DRAFT_579627</name>
</gene>